<feature type="domain" description="CCHC-type" evidence="2">
    <location>
        <begin position="106"/>
        <end position="122"/>
    </location>
</feature>
<dbReference type="Gene3D" id="2.40.70.10">
    <property type="entry name" value="Acid Proteases"/>
    <property type="match status" value="1"/>
</dbReference>
<dbReference type="Gene3D" id="4.10.60.10">
    <property type="entry name" value="Zinc finger, CCHC-type"/>
    <property type="match status" value="1"/>
</dbReference>
<reference evidence="3" key="1">
    <citation type="journal article" date="2020" name="J Insects Food Feed">
        <title>The yellow mealworm (Tenebrio molitor) genome: a resource for the emerging insects as food and feed industry.</title>
        <authorList>
            <person name="Eriksson T."/>
            <person name="Andere A."/>
            <person name="Kelstrup H."/>
            <person name="Emery V."/>
            <person name="Picard C."/>
        </authorList>
    </citation>
    <scope>NUCLEOTIDE SEQUENCE</scope>
    <source>
        <strain evidence="3">Stoneville</strain>
        <tissue evidence="3">Whole head</tissue>
    </source>
</reference>
<proteinExistence type="predicted"/>
<dbReference type="EMBL" id="JABDTM020008801">
    <property type="protein sequence ID" value="KAH0821240.1"/>
    <property type="molecule type" value="Genomic_DNA"/>
</dbReference>
<dbReference type="Proteomes" id="UP000719412">
    <property type="component" value="Unassembled WGS sequence"/>
</dbReference>
<organism evidence="3 4">
    <name type="scientific">Tenebrio molitor</name>
    <name type="common">Yellow mealworm beetle</name>
    <dbReference type="NCBI Taxonomy" id="7067"/>
    <lineage>
        <taxon>Eukaryota</taxon>
        <taxon>Metazoa</taxon>
        <taxon>Ecdysozoa</taxon>
        <taxon>Arthropoda</taxon>
        <taxon>Hexapoda</taxon>
        <taxon>Insecta</taxon>
        <taxon>Pterygota</taxon>
        <taxon>Neoptera</taxon>
        <taxon>Endopterygota</taxon>
        <taxon>Coleoptera</taxon>
        <taxon>Polyphaga</taxon>
        <taxon>Cucujiformia</taxon>
        <taxon>Tenebrionidae</taxon>
        <taxon>Tenebrio</taxon>
    </lineage>
</organism>
<evidence type="ECO:0000259" key="2">
    <source>
        <dbReference type="SMART" id="SM00343"/>
    </source>
</evidence>
<accession>A0A8J6LGQ7</accession>
<name>A0A8J6LGQ7_TENMO</name>
<feature type="domain" description="CCHC-type" evidence="2">
    <location>
        <begin position="141"/>
        <end position="157"/>
    </location>
</feature>
<feature type="compositionally biased region" description="Basic and acidic residues" evidence="1">
    <location>
        <begin position="53"/>
        <end position="84"/>
    </location>
</feature>
<feature type="region of interest" description="Disordered" evidence="1">
    <location>
        <begin position="52"/>
        <end position="84"/>
    </location>
</feature>
<dbReference type="SUPFAM" id="SSF50630">
    <property type="entry name" value="Acid proteases"/>
    <property type="match status" value="1"/>
</dbReference>
<keyword evidence="4" id="KW-1185">Reference proteome</keyword>
<dbReference type="GO" id="GO:0003676">
    <property type="term" value="F:nucleic acid binding"/>
    <property type="evidence" value="ECO:0007669"/>
    <property type="project" value="InterPro"/>
</dbReference>
<dbReference type="InterPro" id="IPR021109">
    <property type="entry name" value="Peptidase_aspartic_dom_sf"/>
</dbReference>
<comment type="caution">
    <text evidence="3">The sequence shown here is derived from an EMBL/GenBank/DDBJ whole genome shotgun (WGS) entry which is preliminary data.</text>
</comment>
<reference evidence="3" key="2">
    <citation type="submission" date="2021-08" db="EMBL/GenBank/DDBJ databases">
        <authorList>
            <person name="Eriksson T."/>
        </authorList>
    </citation>
    <scope>NUCLEOTIDE SEQUENCE</scope>
    <source>
        <strain evidence="3">Stoneville</strain>
        <tissue evidence="3">Whole head</tissue>
    </source>
</reference>
<evidence type="ECO:0000256" key="1">
    <source>
        <dbReference type="SAM" id="MobiDB-lite"/>
    </source>
</evidence>
<dbReference type="InterPro" id="IPR001878">
    <property type="entry name" value="Znf_CCHC"/>
</dbReference>
<dbReference type="SMART" id="SM00343">
    <property type="entry name" value="ZnF_C2HC"/>
    <property type="match status" value="2"/>
</dbReference>
<evidence type="ECO:0000313" key="3">
    <source>
        <dbReference type="EMBL" id="KAH0821240.1"/>
    </source>
</evidence>
<protein>
    <recommendedName>
        <fullName evidence="2">CCHC-type domain-containing protein</fullName>
    </recommendedName>
</protein>
<evidence type="ECO:0000313" key="4">
    <source>
        <dbReference type="Proteomes" id="UP000719412"/>
    </source>
</evidence>
<dbReference type="GO" id="GO:0008270">
    <property type="term" value="F:zinc ion binding"/>
    <property type="evidence" value="ECO:0007669"/>
    <property type="project" value="InterPro"/>
</dbReference>
<gene>
    <name evidence="3" type="ORF">GEV33_001551</name>
</gene>
<sequence length="267" mass="29916">MSSNPREAIFSVPVQLLPCEDDYLGQKSGQRYSALTQLLPCEPNVWGPKRNHCTNDKKSSEDGHHGRAIRESHQETHTKAESKTFHTLHGKLQRYQETEKKKPREKCTFCKNPGHDVSVCRKKIRAEQENGQTKATKNELRCYGCGQPGVIKRNCTKCSPPQPSDPTMAFNAINVEILEWPAVDIEIYGFPGTAFLDSGARKTLANLRLQDIFVKMNLPLQERTARVVLATGNSEVQTVRTVTVPVKLKGRTFQTPFAPTSPGSQAW</sequence>
<dbReference type="AlphaFoldDB" id="A0A8J6LGQ7"/>